<dbReference type="Gene3D" id="1.10.10.10">
    <property type="entry name" value="Winged helix-like DNA-binding domain superfamily/Winged helix DNA-binding domain"/>
    <property type="match status" value="1"/>
</dbReference>
<dbReference type="InterPro" id="IPR016032">
    <property type="entry name" value="Sig_transdc_resp-reg_C-effctor"/>
</dbReference>
<feature type="domain" description="HTH luxR-type" evidence="2">
    <location>
        <begin position="26"/>
        <end position="54"/>
    </location>
</feature>
<evidence type="ECO:0000313" key="3">
    <source>
        <dbReference type="EMBL" id="XBH12992.1"/>
    </source>
</evidence>
<evidence type="ECO:0000259" key="2">
    <source>
        <dbReference type="Pfam" id="PF00196"/>
    </source>
</evidence>
<protein>
    <submittedName>
        <fullName evidence="3">LuxR C-terminal-related transcriptional regulator</fullName>
    </submittedName>
</protein>
<evidence type="ECO:0000256" key="1">
    <source>
        <dbReference type="SAM" id="MobiDB-lite"/>
    </source>
</evidence>
<proteinExistence type="predicted"/>
<dbReference type="InterPro" id="IPR036388">
    <property type="entry name" value="WH-like_DNA-bd_sf"/>
</dbReference>
<name>A0AAU7D774_9BACT</name>
<dbReference type="InterPro" id="IPR000792">
    <property type="entry name" value="Tscrpt_reg_LuxR_C"/>
</dbReference>
<accession>A0AAU7D774</accession>
<dbReference type="AlphaFoldDB" id="A0AAU7D774"/>
<gene>
    <name evidence="3" type="ORF">P8936_15035</name>
</gene>
<reference evidence="3" key="1">
    <citation type="submission" date="2023-03" db="EMBL/GenBank/DDBJ databases">
        <title>Edaphobacter sp.</title>
        <authorList>
            <person name="Huber K.J."/>
            <person name="Papendorf J."/>
            <person name="Pilke C."/>
            <person name="Bunk B."/>
            <person name="Sproeer C."/>
            <person name="Pester M."/>
        </authorList>
    </citation>
    <scope>NUCLEOTIDE SEQUENCE</scope>
    <source>
        <strain evidence="3">DSM 109920</strain>
    </source>
</reference>
<sequence length="85" mass="9263">MKSLPSRTCKASSKSSESTSKTKNLVSGLGISEITVNAHRSNVIQKMNADSFPDQVKIVARLRLAPVPKLKGLDYSDLFDFVLPV</sequence>
<feature type="region of interest" description="Disordered" evidence="1">
    <location>
        <begin position="1"/>
        <end position="23"/>
    </location>
</feature>
<dbReference type="Pfam" id="PF00196">
    <property type="entry name" value="GerE"/>
    <property type="match status" value="1"/>
</dbReference>
<dbReference type="SUPFAM" id="SSF46894">
    <property type="entry name" value="C-terminal effector domain of the bipartite response regulators"/>
    <property type="match status" value="1"/>
</dbReference>
<dbReference type="GO" id="GO:0003677">
    <property type="term" value="F:DNA binding"/>
    <property type="evidence" value="ECO:0007669"/>
    <property type="project" value="InterPro"/>
</dbReference>
<dbReference type="EMBL" id="CP121195">
    <property type="protein sequence ID" value="XBH12992.1"/>
    <property type="molecule type" value="Genomic_DNA"/>
</dbReference>
<dbReference type="GO" id="GO:0006355">
    <property type="term" value="P:regulation of DNA-templated transcription"/>
    <property type="evidence" value="ECO:0007669"/>
    <property type="project" value="InterPro"/>
</dbReference>
<organism evidence="3">
    <name type="scientific">Edaphobacter paludis</name>
    <dbReference type="NCBI Taxonomy" id="3035702"/>
    <lineage>
        <taxon>Bacteria</taxon>
        <taxon>Pseudomonadati</taxon>
        <taxon>Acidobacteriota</taxon>
        <taxon>Terriglobia</taxon>
        <taxon>Terriglobales</taxon>
        <taxon>Acidobacteriaceae</taxon>
        <taxon>Edaphobacter</taxon>
    </lineage>
</organism>